<evidence type="ECO:0000313" key="2">
    <source>
        <dbReference type="EMBL" id="KIK30009.1"/>
    </source>
</evidence>
<dbReference type="OrthoDB" id="3360032at2759"/>
<gene>
    <name evidence="2" type="ORF">PISMIDRAFT_88442</name>
</gene>
<feature type="signal peptide" evidence="1">
    <location>
        <begin position="1"/>
        <end position="23"/>
    </location>
</feature>
<organism evidence="2 3">
    <name type="scientific">Pisolithus microcarpus 441</name>
    <dbReference type="NCBI Taxonomy" id="765257"/>
    <lineage>
        <taxon>Eukaryota</taxon>
        <taxon>Fungi</taxon>
        <taxon>Dikarya</taxon>
        <taxon>Basidiomycota</taxon>
        <taxon>Agaricomycotina</taxon>
        <taxon>Agaricomycetes</taxon>
        <taxon>Agaricomycetidae</taxon>
        <taxon>Boletales</taxon>
        <taxon>Sclerodermatineae</taxon>
        <taxon>Pisolithaceae</taxon>
        <taxon>Pisolithus</taxon>
    </lineage>
</organism>
<evidence type="ECO:0000256" key="1">
    <source>
        <dbReference type="SAM" id="SignalP"/>
    </source>
</evidence>
<name>A0A0C9ZVK2_9AGAM</name>
<dbReference type="HOGENOM" id="CLU_099928_0_0_1"/>
<reference evidence="2 3" key="1">
    <citation type="submission" date="2014-04" db="EMBL/GenBank/DDBJ databases">
        <authorList>
            <consortium name="DOE Joint Genome Institute"/>
            <person name="Kuo A."/>
            <person name="Kohler A."/>
            <person name="Costa M.D."/>
            <person name="Nagy L.G."/>
            <person name="Floudas D."/>
            <person name="Copeland A."/>
            <person name="Barry K.W."/>
            <person name="Cichocki N."/>
            <person name="Veneault-Fourrey C."/>
            <person name="LaButti K."/>
            <person name="Lindquist E.A."/>
            <person name="Lipzen A."/>
            <person name="Lundell T."/>
            <person name="Morin E."/>
            <person name="Murat C."/>
            <person name="Sun H."/>
            <person name="Tunlid A."/>
            <person name="Henrissat B."/>
            <person name="Grigoriev I.V."/>
            <person name="Hibbett D.S."/>
            <person name="Martin F."/>
            <person name="Nordberg H.P."/>
            <person name="Cantor M.N."/>
            <person name="Hua S.X."/>
        </authorList>
    </citation>
    <scope>NUCLEOTIDE SEQUENCE [LARGE SCALE GENOMIC DNA]</scope>
    <source>
        <strain evidence="2 3">441</strain>
    </source>
</reference>
<evidence type="ECO:0000313" key="3">
    <source>
        <dbReference type="Proteomes" id="UP000054018"/>
    </source>
</evidence>
<dbReference type="AlphaFoldDB" id="A0A0C9ZVK2"/>
<dbReference type="STRING" id="765257.A0A0C9ZVK2"/>
<protein>
    <submittedName>
        <fullName evidence="2">Unplaced genomic scaffold scaffold_4, whole genome shotgun sequence</fullName>
    </submittedName>
</protein>
<proteinExistence type="predicted"/>
<keyword evidence="1" id="KW-0732">Signal</keyword>
<dbReference type="EMBL" id="KN833688">
    <property type="protein sequence ID" value="KIK30009.1"/>
    <property type="molecule type" value="Genomic_DNA"/>
</dbReference>
<reference evidence="3" key="2">
    <citation type="submission" date="2015-01" db="EMBL/GenBank/DDBJ databases">
        <title>Evolutionary Origins and Diversification of the Mycorrhizal Mutualists.</title>
        <authorList>
            <consortium name="DOE Joint Genome Institute"/>
            <consortium name="Mycorrhizal Genomics Consortium"/>
            <person name="Kohler A."/>
            <person name="Kuo A."/>
            <person name="Nagy L.G."/>
            <person name="Floudas D."/>
            <person name="Copeland A."/>
            <person name="Barry K.W."/>
            <person name="Cichocki N."/>
            <person name="Veneault-Fourrey C."/>
            <person name="LaButti K."/>
            <person name="Lindquist E.A."/>
            <person name="Lipzen A."/>
            <person name="Lundell T."/>
            <person name="Morin E."/>
            <person name="Murat C."/>
            <person name="Riley R."/>
            <person name="Ohm R."/>
            <person name="Sun H."/>
            <person name="Tunlid A."/>
            <person name="Henrissat B."/>
            <person name="Grigoriev I.V."/>
            <person name="Hibbett D.S."/>
            <person name="Martin F."/>
        </authorList>
    </citation>
    <scope>NUCLEOTIDE SEQUENCE [LARGE SCALE GENOMIC DNA]</scope>
    <source>
        <strain evidence="3">441</strain>
    </source>
</reference>
<keyword evidence="3" id="KW-1185">Reference proteome</keyword>
<dbReference type="Proteomes" id="UP000054018">
    <property type="component" value="Unassembled WGS sequence"/>
</dbReference>
<sequence length="263" mass="29319">MFGWSSFAASCVFSLLLCDRAAANTEIINFKSDLQHSVDLPQAVVGNWATLNSSHNERRWAVQPAPLGTPLHEVCETDMKSTSASPVACPHELWVTLNLDDANWRDYRAFTLRLSWAASTPADFLIELYSPETVSTFLSNQQQRQITLPEGAPSFREGPPPITRTKYARIRVVDAGVPTPQIQLDRPKPRSSDQVVVPIHFILILEQLYWGFLPASQLPTICFLIPVLLAAAMAVPRLLAYLDPLVLQAREDLNNVASLEKEE</sequence>
<feature type="chain" id="PRO_5002218262" evidence="1">
    <location>
        <begin position="24"/>
        <end position="263"/>
    </location>
</feature>
<accession>A0A0C9ZVK2</accession>